<dbReference type="InterPro" id="IPR017441">
    <property type="entry name" value="Protein_kinase_ATP_BS"/>
</dbReference>
<evidence type="ECO:0000256" key="7">
    <source>
        <dbReference type="RuleBase" id="RU000304"/>
    </source>
</evidence>
<dbReference type="Pfam" id="PF00069">
    <property type="entry name" value="Pkinase"/>
    <property type="match status" value="1"/>
</dbReference>
<reference evidence="9" key="2">
    <citation type="journal article" date="2007" name="Science">
        <title>Draft genome sequence of the sexually transmitted pathogen Trichomonas vaginalis.</title>
        <authorList>
            <person name="Carlton J.M."/>
            <person name="Hirt R.P."/>
            <person name="Silva J.C."/>
            <person name="Delcher A.L."/>
            <person name="Schatz M."/>
            <person name="Zhao Q."/>
            <person name="Wortman J.R."/>
            <person name="Bidwell S.L."/>
            <person name="Alsmark U.C.M."/>
            <person name="Besteiro S."/>
            <person name="Sicheritz-Ponten T."/>
            <person name="Noel C.J."/>
            <person name="Dacks J.B."/>
            <person name="Foster P.G."/>
            <person name="Simillion C."/>
            <person name="Van de Peer Y."/>
            <person name="Miranda-Saavedra D."/>
            <person name="Barton G.J."/>
            <person name="Westrop G.D."/>
            <person name="Mueller S."/>
            <person name="Dessi D."/>
            <person name="Fiori P.L."/>
            <person name="Ren Q."/>
            <person name="Paulsen I."/>
            <person name="Zhang H."/>
            <person name="Bastida-Corcuera F.D."/>
            <person name="Simoes-Barbosa A."/>
            <person name="Brown M.T."/>
            <person name="Hayes R.D."/>
            <person name="Mukherjee M."/>
            <person name="Okumura C.Y."/>
            <person name="Schneider R."/>
            <person name="Smith A.J."/>
            <person name="Vanacova S."/>
            <person name="Villalvazo M."/>
            <person name="Haas B.J."/>
            <person name="Pertea M."/>
            <person name="Feldblyum T.V."/>
            <person name="Utterback T.R."/>
            <person name="Shu C.L."/>
            <person name="Osoegawa K."/>
            <person name="de Jong P.J."/>
            <person name="Hrdy I."/>
            <person name="Horvathova L."/>
            <person name="Zubacova Z."/>
            <person name="Dolezal P."/>
            <person name="Malik S.B."/>
            <person name="Logsdon J.M. Jr."/>
            <person name="Henze K."/>
            <person name="Gupta A."/>
            <person name="Wang C.C."/>
            <person name="Dunne R.L."/>
            <person name="Upcroft J.A."/>
            <person name="Upcroft P."/>
            <person name="White O."/>
            <person name="Salzberg S.L."/>
            <person name="Tang P."/>
            <person name="Chiu C.-H."/>
            <person name="Lee Y.-S."/>
            <person name="Embley T.M."/>
            <person name="Coombs G.H."/>
            <person name="Mottram J.C."/>
            <person name="Tachezy J."/>
            <person name="Fraser-Liggett C.M."/>
            <person name="Johnson P.J."/>
        </authorList>
    </citation>
    <scope>NUCLEOTIDE SEQUENCE [LARGE SCALE GENOMIC DNA]</scope>
    <source>
        <strain evidence="9">G3</strain>
    </source>
</reference>
<keyword evidence="4 9" id="KW-0418">Kinase</keyword>
<name>A2G3H5_TRIV3</name>
<dbReference type="SMR" id="A2G3H5"/>
<evidence type="ECO:0000256" key="4">
    <source>
        <dbReference type="ARBA" id="ARBA00022777"/>
    </source>
</evidence>
<dbReference type="GO" id="GO:0004674">
    <property type="term" value="F:protein serine/threonine kinase activity"/>
    <property type="evidence" value="ECO:0000318"/>
    <property type="project" value="GO_Central"/>
</dbReference>
<comment type="similarity">
    <text evidence="7">Belongs to the protein kinase superfamily.</text>
</comment>
<feature type="binding site" evidence="6">
    <location>
        <position position="41"/>
    </location>
    <ligand>
        <name>ATP</name>
        <dbReference type="ChEBI" id="CHEBI:30616"/>
    </ligand>
</feature>
<sequence>MQESISDYIFGQTIGEGSTGKVKIAVNKNTNKTLAIKMVKKSIIANKPVVLSNMKREIAIMRLLNHPNLLHLESVFENNEYIFLVEQLAQYGSLFDIVMSLNYDQSIAFFRQIIYGLEYLHNKSICHRDLKLENLLLIDPETLAIADFGLACWMPNNIASTYCGSPHYTAPEVTYDSTYDGRIADIWSAGVILYMMLTKTTPFQGNSMQELIQNIRMANFVPPNISPDADDLIYRILTPNPQNRITIKDIKIHPLFRHHLPDDYILPSPLPMACLPSPFEASEYERDTLQSIGFPDSEIKTLYSDGSSRIKAFAEIIRSGKESILWDAAIPAAHPIGSPYESFLIEDDKVSLLKQRRVIGRISANLESIAYQMQVFVRETDFDWLHTDINSIVARRGNHILRILSFFRANARYVEVVAEGMCAEEFSSIFTHLSSILMPFMNLSDNTILSDMNAMMNERLAMPLEGY</sequence>
<dbReference type="VEuPathDB" id="TrichDB:TVAGG3_0360290"/>
<dbReference type="Gene3D" id="1.10.510.10">
    <property type="entry name" value="Transferase(Phosphotransferase) domain 1"/>
    <property type="match status" value="1"/>
</dbReference>
<dbReference type="AlphaFoldDB" id="A2G3H5"/>
<protein>
    <submittedName>
        <fullName evidence="9">CAMK family protein kinase</fullName>
    </submittedName>
</protein>
<dbReference type="eggNOG" id="KOG0588">
    <property type="taxonomic scope" value="Eukaryota"/>
</dbReference>
<feature type="domain" description="Protein kinase" evidence="8">
    <location>
        <begin position="8"/>
        <end position="256"/>
    </location>
</feature>
<dbReference type="GO" id="GO:0005524">
    <property type="term" value="F:ATP binding"/>
    <property type="evidence" value="ECO:0007669"/>
    <property type="project" value="UniProtKB-UniRule"/>
</dbReference>
<dbReference type="KEGG" id="tva:4745952"/>
<dbReference type="InterPro" id="IPR011009">
    <property type="entry name" value="Kinase-like_dom_sf"/>
</dbReference>
<keyword evidence="3 6" id="KW-0547">Nucleotide-binding</keyword>
<keyword evidence="5 6" id="KW-0067">ATP-binding</keyword>
<evidence type="ECO:0000256" key="3">
    <source>
        <dbReference type="ARBA" id="ARBA00022741"/>
    </source>
</evidence>
<evidence type="ECO:0000256" key="2">
    <source>
        <dbReference type="ARBA" id="ARBA00022679"/>
    </source>
</evidence>
<dbReference type="PROSITE" id="PS50011">
    <property type="entry name" value="PROTEIN_KINASE_DOM"/>
    <property type="match status" value="1"/>
</dbReference>
<keyword evidence="10" id="KW-1185">Reference proteome</keyword>
<dbReference type="EMBL" id="DS114328">
    <property type="protein sequence ID" value="EAX88292.1"/>
    <property type="molecule type" value="Genomic_DNA"/>
</dbReference>
<evidence type="ECO:0000256" key="6">
    <source>
        <dbReference type="PROSITE-ProRule" id="PRU10141"/>
    </source>
</evidence>
<organism evidence="9 10">
    <name type="scientific">Trichomonas vaginalis (strain ATCC PRA-98 / G3)</name>
    <dbReference type="NCBI Taxonomy" id="412133"/>
    <lineage>
        <taxon>Eukaryota</taxon>
        <taxon>Metamonada</taxon>
        <taxon>Parabasalia</taxon>
        <taxon>Trichomonadida</taxon>
        <taxon>Trichomonadidae</taxon>
        <taxon>Trichomonas</taxon>
    </lineage>
</organism>
<reference evidence="9" key="1">
    <citation type="submission" date="2006-10" db="EMBL/GenBank/DDBJ databases">
        <authorList>
            <person name="Amadeo P."/>
            <person name="Zhao Q."/>
            <person name="Wortman J."/>
            <person name="Fraser-Liggett C."/>
            <person name="Carlton J."/>
        </authorList>
    </citation>
    <scope>NUCLEOTIDE SEQUENCE</scope>
    <source>
        <strain evidence="9">G3</strain>
    </source>
</reference>
<dbReference type="RefSeq" id="XP_001301222.1">
    <property type="nucleotide sequence ID" value="XM_001301221.1"/>
</dbReference>
<evidence type="ECO:0000313" key="9">
    <source>
        <dbReference type="EMBL" id="EAX88292.1"/>
    </source>
</evidence>
<dbReference type="SMART" id="SM00220">
    <property type="entry name" value="S_TKc"/>
    <property type="match status" value="1"/>
</dbReference>
<accession>A2G3H5</accession>
<evidence type="ECO:0000313" key="10">
    <source>
        <dbReference type="Proteomes" id="UP000001542"/>
    </source>
</evidence>
<dbReference type="InterPro" id="IPR000719">
    <property type="entry name" value="Prot_kinase_dom"/>
</dbReference>
<dbReference type="PANTHER" id="PTHR24346:SF82">
    <property type="entry name" value="KP78A-RELATED"/>
    <property type="match status" value="1"/>
</dbReference>
<keyword evidence="2" id="KW-0808">Transferase</keyword>
<keyword evidence="1 7" id="KW-0723">Serine/threonine-protein kinase</keyword>
<dbReference type="FunFam" id="3.30.200.20:FF:000042">
    <property type="entry name" value="Aurora kinase A"/>
    <property type="match status" value="1"/>
</dbReference>
<dbReference type="FunFam" id="1.10.510.10:FF:002176">
    <property type="entry name" value="CAMK family protein kinase"/>
    <property type="match status" value="1"/>
</dbReference>
<dbReference type="InterPro" id="IPR008271">
    <property type="entry name" value="Ser/Thr_kinase_AS"/>
</dbReference>
<evidence type="ECO:0000256" key="5">
    <source>
        <dbReference type="ARBA" id="ARBA00022840"/>
    </source>
</evidence>
<evidence type="ECO:0000256" key="1">
    <source>
        <dbReference type="ARBA" id="ARBA00022527"/>
    </source>
</evidence>
<gene>
    <name evidence="9" type="ORF">TVAG_383160</name>
</gene>
<dbReference type="Proteomes" id="UP000001542">
    <property type="component" value="Unassembled WGS sequence"/>
</dbReference>
<evidence type="ECO:0000259" key="8">
    <source>
        <dbReference type="PROSITE" id="PS50011"/>
    </source>
</evidence>
<dbReference type="InParanoid" id="A2G3H5"/>
<dbReference type="SUPFAM" id="SSF56112">
    <property type="entry name" value="Protein kinase-like (PK-like)"/>
    <property type="match status" value="1"/>
</dbReference>
<dbReference type="STRING" id="5722.A2G3H5"/>
<dbReference type="PROSITE" id="PS00107">
    <property type="entry name" value="PROTEIN_KINASE_ATP"/>
    <property type="match status" value="1"/>
</dbReference>
<dbReference type="VEuPathDB" id="TrichDB:TVAG_383160"/>
<dbReference type="PANTHER" id="PTHR24346">
    <property type="entry name" value="MAP/MICROTUBULE AFFINITY-REGULATING KINASE"/>
    <property type="match status" value="1"/>
</dbReference>
<proteinExistence type="inferred from homology"/>
<dbReference type="PROSITE" id="PS00108">
    <property type="entry name" value="PROTEIN_KINASE_ST"/>
    <property type="match status" value="1"/>
</dbReference>